<keyword evidence="1" id="KW-0812">Transmembrane</keyword>
<dbReference type="EMBL" id="BK014923">
    <property type="protein sequence ID" value="DAD82722.1"/>
    <property type="molecule type" value="Genomic_DNA"/>
</dbReference>
<evidence type="ECO:0000313" key="2">
    <source>
        <dbReference type="EMBL" id="DAD82722.1"/>
    </source>
</evidence>
<reference evidence="2" key="1">
    <citation type="journal article" date="2021" name="Proc. Natl. Acad. Sci. U.S.A.">
        <title>A Catalog of Tens of Thousands of Viruses from Human Metagenomes Reveals Hidden Associations with Chronic Diseases.</title>
        <authorList>
            <person name="Tisza M.J."/>
            <person name="Buck C.B."/>
        </authorList>
    </citation>
    <scope>NUCLEOTIDE SEQUENCE</scope>
    <source>
        <strain evidence="2">Ctrpg19</strain>
    </source>
</reference>
<proteinExistence type="predicted"/>
<evidence type="ECO:0000256" key="1">
    <source>
        <dbReference type="SAM" id="Phobius"/>
    </source>
</evidence>
<sequence length="50" mass="5819">MLLLLLQGSLNLSLVTKSVGLSLYLFRYLLFRSRLKSTLLGYSIYHLPFR</sequence>
<keyword evidence="1" id="KW-0472">Membrane</keyword>
<accession>A0A8S5MKG3</accession>
<keyword evidence="1" id="KW-1133">Transmembrane helix</keyword>
<organism evidence="2">
    <name type="scientific">Siphoviridae sp. ctrpg19</name>
    <dbReference type="NCBI Taxonomy" id="2826481"/>
    <lineage>
        <taxon>Viruses</taxon>
        <taxon>Duplodnaviria</taxon>
        <taxon>Heunggongvirae</taxon>
        <taxon>Uroviricota</taxon>
        <taxon>Caudoviricetes</taxon>
    </lineage>
</organism>
<name>A0A8S5MKG3_9CAUD</name>
<protein>
    <submittedName>
        <fullName evidence="2">Uncharacterized protein</fullName>
    </submittedName>
</protein>
<feature type="transmembrane region" description="Helical" evidence="1">
    <location>
        <begin position="12"/>
        <end position="30"/>
    </location>
</feature>